<feature type="transmembrane region" description="Helical" evidence="6">
    <location>
        <begin position="81"/>
        <end position="103"/>
    </location>
</feature>
<feature type="transmembrane region" description="Helical" evidence="6">
    <location>
        <begin position="204"/>
        <end position="224"/>
    </location>
</feature>
<protein>
    <submittedName>
        <fullName evidence="7">Bax inhibitor-1/YccA family protein</fullName>
    </submittedName>
</protein>
<organism evidence="7 8">
    <name type="scientific">Candidatus Ornithospirochaeta avicola</name>
    <dbReference type="NCBI Taxonomy" id="2840896"/>
    <lineage>
        <taxon>Bacteria</taxon>
        <taxon>Pseudomonadati</taxon>
        <taxon>Spirochaetota</taxon>
        <taxon>Spirochaetia</taxon>
        <taxon>Spirochaetales</taxon>
        <taxon>Spirochaetaceae</taxon>
        <taxon>Spirochaetaceae incertae sedis</taxon>
        <taxon>Candidatus Ornithospirochaeta</taxon>
    </lineage>
</organism>
<dbReference type="Proteomes" id="UP000823936">
    <property type="component" value="Unassembled WGS sequence"/>
</dbReference>
<dbReference type="AlphaFoldDB" id="A0A9D1TMU7"/>
<dbReference type="GO" id="GO:0005886">
    <property type="term" value="C:plasma membrane"/>
    <property type="evidence" value="ECO:0007669"/>
    <property type="project" value="TreeGrafter"/>
</dbReference>
<dbReference type="PANTHER" id="PTHR23291:SF50">
    <property type="entry name" value="PROTEIN LIFEGUARD 4"/>
    <property type="match status" value="1"/>
</dbReference>
<dbReference type="Pfam" id="PF01027">
    <property type="entry name" value="Bax1-I"/>
    <property type="match status" value="1"/>
</dbReference>
<reference evidence="7" key="1">
    <citation type="journal article" date="2021" name="PeerJ">
        <title>Extensive microbial diversity within the chicken gut microbiome revealed by metagenomics and culture.</title>
        <authorList>
            <person name="Gilroy R."/>
            <person name="Ravi A."/>
            <person name="Getino M."/>
            <person name="Pursley I."/>
            <person name="Horton D.L."/>
            <person name="Alikhan N.F."/>
            <person name="Baker D."/>
            <person name="Gharbi K."/>
            <person name="Hall N."/>
            <person name="Watson M."/>
            <person name="Adriaenssens E.M."/>
            <person name="Foster-Nyarko E."/>
            <person name="Jarju S."/>
            <person name="Secka A."/>
            <person name="Antonio M."/>
            <person name="Oren A."/>
            <person name="Chaudhuri R.R."/>
            <person name="La Ragione R."/>
            <person name="Hildebrand F."/>
            <person name="Pallen M.J."/>
        </authorList>
    </citation>
    <scope>NUCLEOTIDE SEQUENCE</scope>
    <source>
        <strain evidence="7">Gambia11-129</strain>
    </source>
</reference>
<accession>A0A9D1TMU7</accession>
<evidence type="ECO:0000256" key="6">
    <source>
        <dbReference type="RuleBase" id="RU004379"/>
    </source>
</evidence>
<comment type="subcellular location">
    <subcellularLocation>
        <location evidence="1">Membrane</location>
        <topology evidence="1">Multi-pass membrane protein</topology>
    </subcellularLocation>
</comment>
<dbReference type="PANTHER" id="PTHR23291">
    <property type="entry name" value="BAX INHIBITOR-RELATED"/>
    <property type="match status" value="1"/>
</dbReference>
<dbReference type="EMBL" id="DXHU01000017">
    <property type="protein sequence ID" value="HIV99014.1"/>
    <property type="molecule type" value="Genomic_DNA"/>
</dbReference>
<sequence>MNDVKIYQDIKARENGILKGVYLYLILGLVVTAAVSVLVSMTKIALVVATNMFALILVAVVQIALVIYLSSRIESMSRNSAILAFLGYSALTGLTFSSILIFFSETALLKALVSAVATFAAASVYGAFSKKDVRGWGRYLTMALFGLLVASLINMFFFSSTLDLLISCAGVILFTGITVWDTNKICAMNQAFGTSVSADDMHKLSILGALDLYLDFINIFLYLLRLFARSDN</sequence>
<keyword evidence="4 6" id="KW-1133">Transmembrane helix</keyword>
<feature type="transmembrane region" description="Helical" evidence="6">
    <location>
        <begin position="109"/>
        <end position="128"/>
    </location>
</feature>
<keyword evidence="3 6" id="KW-0812">Transmembrane</keyword>
<dbReference type="InterPro" id="IPR006214">
    <property type="entry name" value="Bax_inhibitor_1-related"/>
</dbReference>
<keyword evidence="5 6" id="KW-0472">Membrane</keyword>
<dbReference type="CDD" id="cd10432">
    <property type="entry name" value="BI-1-like_bacterial"/>
    <property type="match status" value="1"/>
</dbReference>
<evidence type="ECO:0000256" key="2">
    <source>
        <dbReference type="ARBA" id="ARBA00010350"/>
    </source>
</evidence>
<evidence type="ECO:0000313" key="8">
    <source>
        <dbReference type="Proteomes" id="UP000823936"/>
    </source>
</evidence>
<comment type="caution">
    <text evidence="7">The sequence shown here is derived from an EMBL/GenBank/DDBJ whole genome shotgun (WGS) entry which is preliminary data.</text>
</comment>
<evidence type="ECO:0000256" key="4">
    <source>
        <dbReference type="ARBA" id="ARBA00022989"/>
    </source>
</evidence>
<comment type="similarity">
    <text evidence="2 6">Belongs to the BI1 family.</text>
</comment>
<feature type="transmembrane region" description="Helical" evidence="6">
    <location>
        <begin position="45"/>
        <end position="69"/>
    </location>
</feature>
<proteinExistence type="inferred from homology"/>
<feature type="transmembrane region" description="Helical" evidence="6">
    <location>
        <begin position="140"/>
        <end position="158"/>
    </location>
</feature>
<gene>
    <name evidence="7" type="ORF">IAB12_04480</name>
</gene>
<feature type="transmembrane region" description="Helical" evidence="6">
    <location>
        <begin position="21"/>
        <end position="39"/>
    </location>
</feature>
<evidence type="ECO:0000256" key="3">
    <source>
        <dbReference type="ARBA" id="ARBA00022692"/>
    </source>
</evidence>
<name>A0A9D1TMU7_9SPIO</name>
<evidence type="ECO:0000313" key="7">
    <source>
        <dbReference type="EMBL" id="HIV99014.1"/>
    </source>
</evidence>
<evidence type="ECO:0000256" key="5">
    <source>
        <dbReference type="ARBA" id="ARBA00023136"/>
    </source>
</evidence>
<reference evidence="7" key="2">
    <citation type="submission" date="2021-04" db="EMBL/GenBank/DDBJ databases">
        <authorList>
            <person name="Gilroy R."/>
        </authorList>
    </citation>
    <scope>NUCLEOTIDE SEQUENCE</scope>
    <source>
        <strain evidence="7">Gambia11-129</strain>
    </source>
</reference>
<evidence type="ECO:0000256" key="1">
    <source>
        <dbReference type="ARBA" id="ARBA00004141"/>
    </source>
</evidence>